<protein>
    <submittedName>
        <fullName evidence="1">Uncharacterized protein</fullName>
    </submittedName>
</protein>
<evidence type="ECO:0000313" key="1">
    <source>
        <dbReference type="EMBL" id="CDM67645.1"/>
    </source>
</evidence>
<dbReference type="KEGG" id="clt:CM240_0480"/>
<dbReference type="EMBL" id="HG917868">
    <property type="protein sequence ID" value="CDM67645.1"/>
    <property type="molecule type" value="Genomic_DNA"/>
</dbReference>
<dbReference type="PATRIC" id="fig|1216932.3.peg.464"/>
<evidence type="ECO:0000313" key="2">
    <source>
        <dbReference type="Proteomes" id="UP000019426"/>
    </source>
</evidence>
<name>W6SDC6_9CLOT</name>
<organism evidence="1 2">
    <name type="scientific">Clostridium bornimense</name>
    <dbReference type="NCBI Taxonomy" id="1216932"/>
    <lineage>
        <taxon>Bacteria</taxon>
        <taxon>Bacillati</taxon>
        <taxon>Bacillota</taxon>
        <taxon>Clostridia</taxon>
        <taxon>Eubacteriales</taxon>
        <taxon>Clostridiaceae</taxon>
        <taxon>Clostridium</taxon>
    </lineage>
</organism>
<gene>
    <name evidence="1" type="ORF">CM240_0480</name>
</gene>
<dbReference type="AlphaFoldDB" id="W6SDC6"/>
<dbReference type="HOGENOM" id="CLU_3287265_0_0_9"/>
<accession>W6SDC6</accession>
<reference evidence="1 2" key="1">
    <citation type="submission" date="2013-11" db="EMBL/GenBank/DDBJ databases">
        <title>Complete genome sequence of Clostridum sp. M2/40.</title>
        <authorList>
            <person name="Wibberg D."/>
            <person name="Puehler A."/>
            <person name="Schlueter A."/>
        </authorList>
    </citation>
    <scope>NUCLEOTIDE SEQUENCE [LARGE SCALE GENOMIC DNA]</scope>
    <source>
        <strain evidence="2">M2/40</strain>
    </source>
</reference>
<dbReference type="STRING" id="1216932.CM240_0480"/>
<dbReference type="Proteomes" id="UP000019426">
    <property type="component" value="Chromosome M2/40_rep1"/>
</dbReference>
<keyword evidence="2" id="KW-1185">Reference proteome</keyword>
<proteinExistence type="predicted"/>
<sequence length="40" mass="4537">MNLLKKINIEKGITITQVTHSHESSTYGNRIIKIKDGKVQ</sequence>
<dbReference type="RefSeq" id="WP_423219469.1">
    <property type="nucleotide sequence ID" value="NZ_HG917868.1"/>
</dbReference>